<gene>
    <name evidence="2" type="ORF">THAOC_26119</name>
</gene>
<feature type="non-terminal residue" evidence="2">
    <location>
        <position position="1"/>
    </location>
</feature>
<dbReference type="AlphaFoldDB" id="K0RKM3"/>
<evidence type="ECO:0000256" key="1">
    <source>
        <dbReference type="SAM" id="MobiDB-lite"/>
    </source>
</evidence>
<proteinExistence type="predicted"/>
<evidence type="ECO:0000313" key="3">
    <source>
        <dbReference type="Proteomes" id="UP000266841"/>
    </source>
</evidence>
<evidence type="ECO:0000313" key="2">
    <source>
        <dbReference type="EMBL" id="EJK54273.1"/>
    </source>
</evidence>
<sequence length="142" mass="15243">SRRRVVGAETRPPIDRARRAGFRALLGSGFRSRPRTSRLAADHANATINSSKRGLVMDSCSAEMPKSFKNCAVGARGRRSRRATGAEGGDCTIFALRGRVTLAGRACQEKEGGGGVVPKVDATIRQTHDRSQRRAQAAPRDA</sequence>
<dbReference type="EMBL" id="AGNL01036080">
    <property type="protein sequence ID" value="EJK54273.1"/>
    <property type="molecule type" value="Genomic_DNA"/>
</dbReference>
<feature type="region of interest" description="Disordered" evidence="1">
    <location>
        <begin position="121"/>
        <end position="142"/>
    </location>
</feature>
<protein>
    <submittedName>
        <fullName evidence="2">Uncharacterized protein</fullName>
    </submittedName>
</protein>
<reference evidence="2 3" key="1">
    <citation type="journal article" date="2012" name="Genome Biol.">
        <title>Genome and low-iron response of an oceanic diatom adapted to chronic iron limitation.</title>
        <authorList>
            <person name="Lommer M."/>
            <person name="Specht M."/>
            <person name="Roy A.S."/>
            <person name="Kraemer L."/>
            <person name="Andreson R."/>
            <person name="Gutowska M.A."/>
            <person name="Wolf J."/>
            <person name="Bergner S.V."/>
            <person name="Schilhabel M.B."/>
            <person name="Klostermeier U.C."/>
            <person name="Beiko R.G."/>
            <person name="Rosenstiel P."/>
            <person name="Hippler M."/>
            <person name="Laroche J."/>
        </authorList>
    </citation>
    <scope>NUCLEOTIDE SEQUENCE [LARGE SCALE GENOMIC DNA]</scope>
    <source>
        <strain evidence="2 3">CCMP1005</strain>
    </source>
</reference>
<keyword evidence="3" id="KW-1185">Reference proteome</keyword>
<name>K0RKM3_THAOC</name>
<comment type="caution">
    <text evidence="2">The sequence shown here is derived from an EMBL/GenBank/DDBJ whole genome shotgun (WGS) entry which is preliminary data.</text>
</comment>
<dbReference type="Proteomes" id="UP000266841">
    <property type="component" value="Unassembled WGS sequence"/>
</dbReference>
<accession>K0RKM3</accession>
<organism evidence="2 3">
    <name type="scientific">Thalassiosira oceanica</name>
    <name type="common">Marine diatom</name>
    <dbReference type="NCBI Taxonomy" id="159749"/>
    <lineage>
        <taxon>Eukaryota</taxon>
        <taxon>Sar</taxon>
        <taxon>Stramenopiles</taxon>
        <taxon>Ochrophyta</taxon>
        <taxon>Bacillariophyta</taxon>
        <taxon>Coscinodiscophyceae</taxon>
        <taxon>Thalassiosirophycidae</taxon>
        <taxon>Thalassiosirales</taxon>
        <taxon>Thalassiosiraceae</taxon>
        <taxon>Thalassiosira</taxon>
    </lineage>
</organism>